<proteinExistence type="predicted"/>
<feature type="non-terminal residue" evidence="1">
    <location>
        <position position="1"/>
    </location>
</feature>
<comment type="caution">
    <text evidence="1">The sequence shown here is derived from an EMBL/GenBank/DDBJ whole genome shotgun (WGS) entry which is preliminary data.</text>
</comment>
<dbReference type="Proteomes" id="UP001295794">
    <property type="component" value="Unassembled WGS sequence"/>
</dbReference>
<keyword evidence="2" id="KW-1185">Reference proteome</keyword>
<gene>
    <name evidence="1" type="ORF">MYCIT1_LOCUS34948</name>
</gene>
<evidence type="ECO:0000313" key="2">
    <source>
        <dbReference type="Proteomes" id="UP001295794"/>
    </source>
</evidence>
<evidence type="ECO:0000313" key="1">
    <source>
        <dbReference type="EMBL" id="CAK5282852.1"/>
    </source>
</evidence>
<dbReference type="EMBL" id="CAVNYO010000463">
    <property type="protein sequence ID" value="CAK5282852.1"/>
    <property type="molecule type" value="Genomic_DNA"/>
</dbReference>
<dbReference type="AlphaFoldDB" id="A0AAD2Q7L8"/>
<organism evidence="1 2">
    <name type="scientific">Mycena citricolor</name>
    <dbReference type="NCBI Taxonomy" id="2018698"/>
    <lineage>
        <taxon>Eukaryota</taxon>
        <taxon>Fungi</taxon>
        <taxon>Dikarya</taxon>
        <taxon>Basidiomycota</taxon>
        <taxon>Agaricomycotina</taxon>
        <taxon>Agaricomycetes</taxon>
        <taxon>Agaricomycetidae</taxon>
        <taxon>Agaricales</taxon>
        <taxon>Marasmiineae</taxon>
        <taxon>Mycenaceae</taxon>
        <taxon>Mycena</taxon>
    </lineage>
</organism>
<name>A0AAD2Q7L8_9AGAR</name>
<accession>A0AAD2Q7L8</accession>
<reference evidence="1" key="1">
    <citation type="submission" date="2023-11" db="EMBL/GenBank/DDBJ databases">
        <authorList>
            <person name="De Vega J J."/>
            <person name="De Vega J J."/>
        </authorList>
    </citation>
    <scope>NUCLEOTIDE SEQUENCE</scope>
</reference>
<protein>
    <submittedName>
        <fullName evidence="1">Uncharacterized protein</fullName>
    </submittedName>
</protein>
<sequence>DKLFLTGFRENLNVQAHAWTFLYPDRAAVVFCHYRRLDKSHPVFDSERGLHGPGTTRDWKRSSTLRNLVVRVGRLGHICARPCALVRGQTPAAVSHARIDFQTRARSGSRGCLPVFAMQSADKDSLGHHLRLDNNFSPHSSRYLGAGALTSPSGPSDPCRLDSPCRVLCIDFTSNPLMAF</sequence>